<evidence type="ECO:0000313" key="2">
    <source>
        <dbReference type="Proteomes" id="UP000037269"/>
    </source>
</evidence>
<dbReference type="GeneID" id="87589481"/>
<organism evidence="1 2">
    <name type="scientific">Aneurinibacillus migulanus</name>
    <name type="common">Bacillus migulanus</name>
    <dbReference type="NCBI Taxonomy" id="47500"/>
    <lineage>
        <taxon>Bacteria</taxon>
        <taxon>Bacillati</taxon>
        <taxon>Bacillota</taxon>
        <taxon>Bacilli</taxon>
        <taxon>Bacillales</taxon>
        <taxon>Paenibacillaceae</taxon>
        <taxon>Aneurinibacillus group</taxon>
        <taxon>Aneurinibacillus</taxon>
    </lineage>
</organism>
<keyword evidence="2" id="KW-1185">Reference proteome</keyword>
<protein>
    <submittedName>
        <fullName evidence="1">Uncharacterized protein</fullName>
    </submittedName>
</protein>
<proteinExistence type="predicted"/>
<name>A0A0D1V839_ANEMI</name>
<dbReference type="RefSeq" id="WP_043066364.1">
    <property type="nucleotide sequence ID" value="NZ_LGUG01000004.1"/>
</dbReference>
<dbReference type="AlphaFoldDB" id="A0A0D1V839"/>
<sequence length="70" mass="8403">MLTILYDELKKQSQADIWSDMHIKFGYEAKMQLQYYPDIWVNKKLIPANILRFFIEMTICSEFVQLVAIK</sequence>
<dbReference type="PATRIC" id="fig|47500.12.peg.1294"/>
<accession>A0A0D1V839</accession>
<reference evidence="1 2" key="1">
    <citation type="submission" date="2015-07" db="EMBL/GenBank/DDBJ databases">
        <title>Fjat-14205 dsm 2895.</title>
        <authorList>
            <person name="Liu B."/>
            <person name="Wang J."/>
            <person name="Zhu Y."/>
            <person name="Liu G."/>
            <person name="Chen Q."/>
            <person name="Chen Z."/>
            <person name="Lan J."/>
            <person name="Che J."/>
            <person name="Ge C."/>
            <person name="Shi H."/>
            <person name="Pan Z."/>
            <person name="Liu X."/>
        </authorList>
    </citation>
    <scope>NUCLEOTIDE SEQUENCE [LARGE SCALE GENOMIC DNA]</scope>
    <source>
        <strain evidence="1 2">DSM 2895</strain>
    </source>
</reference>
<gene>
    <name evidence="1" type="ORF">AF333_15710</name>
</gene>
<dbReference type="EMBL" id="LGUG01000004">
    <property type="protein sequence ID" value="KON96705.1"/>
    <property type="molecule type" value="Genomic_DNA"/>
</dbReference>
<comment type="caution">
    <text evidence="1">The sequence shown here is derived from an EMBL/GenBank/DDBJ whole genome shotgun (WGS) entry which is preliminary data.</text>
</comment>
<dbReference type="Proteomes" id="UP000037269">
    <property type="component" value="Unassembled WGS sequence"/>
</dbReference>
<evidence type="ECO:0000313" key="1">
    <source>
        <dbReference type="EMBL" id="KON96705.1"/>
    </source>
</evidence>